<keyword evidence="2" id="KW-1185">Reference proteome</keyword>
<dbReference type="RefSeq" id="WP_059266112.1">
    <property type="nucleotide sequence ID" value="NZ_KQ948368.1"/>
</dbReference>
<reference evidence="1 2" key="1">
    <citation type="submission" date="2015-10" db="EMBL/GenBank/DDBJ databases">
        <title>Draft genome sequence of Streptomyces corchorusii DSM 40340, type strain for the species Streptomyces corchorusii.</title>
        <authorList>
            <person name="Ruckert C."/>
            <person name="Winkler A."/>
            <person name="Kalinowski J."/>
            <person name="Kampfer P."/>
            <person name="Glaeser S."/>
        </authorList>
    </citation>
    <scope>NUCLEOTIDE SEQUENCE [LARGE SCALE GENOMIC DNA]</scope>
    <source>
        <strain evidence="1 2">DSM 40340</strain>
    </source>
</reference>
<gene>
    <name evidence="1" type="ORF">AQJ11_36275</name>
</gene>
<dbReference type="Proteomes" id="UP000053398">
    <property type="component" value="Unassembled WGS sequence"/>
</dbReference>
<protein>
    <submittedName>
        <fullName evidence="1">Uncharacterized protein</fullName>
    </submittedName>
</protein>
<accession>A0A101PUU5</accession>
<dbReference type="AlphaFoldDB" id="A0A101PUU5"/>
<proteinExistence type="predicted"/>
<name>A0A101PUU5_STRCK</name>
<comment type="caution">
    <text evidence="1">The sequence shown here is derived from an EMBL/GenBank/DDBJ whole genome shotgun (WGS) entry which is preliminary data.</text>
</comment>
<organism evidence="1 2">
    <name type="scientific">Streptomyces corchorusii</name>
    <name type="common">Streptomyces chibaensis</name>
    <dbReference type="NCBI Taxonomy" id="1903"/>
    <lineage>
        <taxon>Bacteria</taxon>
        <taxon>Bacillati</taxon>
        <taxon>Actinomycetota</taxon>
        <taxon>Actinomycetes</taxon>
        <taxon>Kitasatosporales</taxon>
        <taxon>Streptomycetaceae</taxon>
        <taxon>Streptomyces</taxon>
    </lineage>
</organism>
<dbReference type="SUPFAM" id="SSF69322">
    <property type="entry name" value="Tricorn protease domain 2"/>
    <property type="match status" value="1"/>
</dbReference>
<sequence>MTAVRLVSTIDVPLDPGSADAPALLHRAGRRLLVQRGDAELVALDPDSGDTVRFPAPWPRGFGTVAVSPDGGTAVFAGVHAVRCVDTSGAVLWEVRHGCWAGECPVVHGAFAEYADDEEHGYADSGSAAFSADGKLVWAHVRGPLAGDGAVAADEEPDELWLVLDAADGRVMGRAGTGTVASGSFHTAHPDPAQMGLSIGEGEEGSPALWGRWDGRSLSVRTIGEETVLLDVSPSGRRLLTTDVQQDALYLHAVEDGARLRDLDAEGAVAGLPGGGRVYWDFEAGFADEHTIVAGTSGSDRGHGPARHWLVDTAGMTLRGGITYPHPVAGPVRAAGDGAWYTVSEDRRSVHVWAPADGA</sequence>
<dbReference type="EMBL" id="LMWP01000046">
    <property type="protein sequence ID" value="KUN18109.1"/>
    <property type="molecule type" value="Genomic_DNA"/>
</dbReference>
<evidence type="ECO:0000313" key="2">
    <source>
        <dbReference type="Proteomes" id="UP000053398"/>
    </source>
</evidence>
<evidence type="ECO:0000313" key="1">
    <source>
        <dbReference type="EMBL" id="KUN18109.1"/>
    </source>
</evidence>